<comment type="similarity">
    <text evidence="2 10">Belongs to the G-protein coupled receptor 1 family.</text>
</comment>
<evidence type="ECO:0000256" key="1">
    <source>
        <dbReference type="ARBA" id="ARBA00004651"/>
    </source>
</evidence>
<keyword evidence="3" id="KW-1003">Cell membrane</keyword>
<evidence type="ECO:0000313" key="13">
    <source>
        <dbReference type="Proteomes" id="UP000694941"/>
    </source>
</evidence>
<dbReference type="PROSITE" id="PS50262">
    <property type="entry name" value="G_PROTEIN_RECEP_F1_2"/>
    <property type="match status" value="1"/>
</dbReference>
<feature type="transmembrane region" description="Helical" evidence="11">
    <location>
        <begin position="321"/>
        <end position="343"/>
    </location>
</feature>
<evidence type="ECO:0000256" key="8">
    <source>
        <dbReference type="ARBA" id="ARBA00023170"/>
    </source>
</evidence>
<dbReference type="Gene3D" id="1.20.1070.10">
    <property type="entry name" value="Rhodopsin 7-helix transmembrane proteins"/>
    <property type="match status" value="1"/>
</dbReference>
<evidence type="ECO:0000256" key="9">
    <source>
        <dbReference type="ARBA" id="ARBA00023224"/>
    </source>
</evidence>
<evidence type="ECO:0000256" key="11">
    <source>
        <dbReference type="SAM" id="Phobius"/>
    </source>
</evidence>
<dbReference type="InterPro" id="IPR000611">
    <property type="entry name" value="NPY_rcpt"/>
</dbReference>
<dbReference type="Pfam" id="PF00001">
    <property type="entry name" value="7tm_1"/>
    <property type="match status" value="1"/>
</dbReference>
<evidence type="ECO:0000256" key="2">
    <source>
        <dbReference type="ARBA" id="ARBA00010663"/>
    </source>
</evidence>
<keyword evidence="9 10" id="KW-0807">Transducer</keyword>
<keyword evidence="5 11" id="KW-1133">Transmembrane helix</keyword>
<reference evidence="14" key="1">
    <citation type="submission" date="2025-08" db="UniProtKB">
        <authorList>
            <consortium name="RefSeq"/>
        </authorList>
    </citation>
    <scope>IDENTIFICATION</scope>
    <source>
        <tissue evidence="14">Muscle</tissue>
    </source>
</reference>
<evidence type="ECO:0000256" key="7">
    <source>
        <dbReference type="ARBA" id="ARBA00023136"/>
    </source>
</evidence>
<keyword evidence="7 11" id="KW-0472">Membrane</keyword>
<feature type="transmembrane region" description="Helical" evidence="11">
    <location>
        <begin position="131"/>
        <end position="152"/>
    </location>
</feature>
<dbReference type="SUPFAM" id="SSF81321">
    <property type="entry name" value="Family A G protein-coupled receptor-like"/>
    <property type="match status" value="1"/>
</dbReference>
<feature type="domain" description="G-protein coupled receptors family 1 profile" evidence="12">
    <location>
        <begin position="73"/>
        <end position="340"/>
    </location>
</feature>
<feature type="transmembrane region" description="Helical" evidence="11">
    <location>
        <begin position="93"/>
        <end position="116"/>
    </location>
</feature>
<dbReference type="PANTHER" id="PTHR24248:SF66">
    <property type="entry name" value="OCTOPAMINE RECEPTOR BETA-3R"/>
    <property type="match status" value="1"/>
</dbReference>
<feature type="transmembrane region" description="Helical" evidence="11">
    <location>
        <begin position="284"/>
        <end position="309"/>
    </location>
</feature>
<dbReference type="PRINTS" id="PR01012">
    <property type="entry name" value="NRPEPTIDEYR"/>
</dbReference>
<keyword evidence="6 10" id="KW-0297">G-protein coupled receptor</keyword>
<evidence type="ECO:0000256" key="4">
    <source>
        <dbReference type="ARBA" id="ARBA00022692"/>
    </source>
</evidence>
<evidence type="ECO:0000259" key="12">
    <source>
        <dbReference type="PROSITE" id="PS50262"/>
    </source>
</evidence>
<proteinExistence type="inferred from homology"/>
<comment type="subcellular location">
    <subcellularLocation>
        <location evidence="1">Cell membrane</location>
        <topology evidence="1">Multi-pass membrane protein</topology>
    </subcellularLocation>
</comment>
<evidence type="ECO:0000256" key="5">
    <source>
        <dbReference type="ARBA" id="ARBA00022989"/>
    </source>
</evidence>
<dbReference type="InterPro" id="IPR000276">
    <property type="entry name" value="GPCR_Rhodpsn"/>
</dbReference>
<keyword evidence="13" id="KW-1185">Reference proteome</keyword>
<sequence>MEDIFFDLRNTDHVWLSEENAAFSDIWLNSSKSTRFDNSTGSIFESGEAGTSLELRILGAIICALIISLTVVGNVLVILVVFRFRRLRSVTNLLLASLATADITVALLVMPLLVVYDIERHWRFGPVACHLWISCDVMCCTASILHLCVIALDRFWAITKPLRYRSCVSKKRVMTAIGIIWLCSCAISFIPIFMGWYSEDPVSIFDESSECSLNVNRVYAVISSVTSFYLPLPVMFYVYFRILLVAERQAREIRQIEMSLEGADHHVKRSLRRQSRQLLTDTKAIRTLGIVMGVFCICWLPFFLMYVILAYCEQCYLEYEWRSAITWLGYFNSSFNPCIYAFLNREFKSAFRRVLGCKKKEDPEVTFLDDISSASRCAQRFERLQPDVNKDQNSLTNLVKDQNSLTNLVPNDPFIRDSRSFRQLTGTDSQMLNKRLLNENSRHHRKEIRPQTEVKNDKLHVRLAVPRFDQSSL</sequence>
<protein>
    <submittedName>
        <fullName evidence="14">Beta-2 adrenergic receptor-like</fullName>
    </submittedName>
</protein>
<dbReference type="SMART" id="SM01381">
    <property type="entry name" value="7TM_GPCR_Srsx"/>
    <property type="match status" value="1"/>
</dbReference>
<evidence type="ECO:0000256" key="6">
    <source>
        <dbReference type="ARBA" id="ARBA00023040"/>
    </source>
</evidence>
<evidence type="ECO:0000256" key="10">
    <source>
        <dbReference type="RuleBase" id="RU000688"/>
    </source>
</evidence>
<organism evidence="13 14">
    <name type="scientific">Limulus polyphemus</name>
    <name type="common">Atlantic horseshoe crab</name>
    <dbReference type="NCBI Taxonomy" id="6850"/>
    <lineage>
        <taxon>Eukaryota</taxon>
        <taxon>Metazoa</taxon>
        <taxon>Ecdysozoa</taxon>
        <taxon>Arthropoda</taxon>
        <taxon>Chelicerata</taxon>
        <taxon>Merostomata</taxon>
        <taxon>Xiphosura</taxon>
        <taxon>Limulidae</taxon>
        <taxon>Limulus</taxon>
    </lineage>
</organism>
<accession>A0ABM1BZ23</accession>
<evidence type="ECO:0000313" key="14">
    <source>
        <dbReference type="RefSeq" id="XP_013791385.1"/>
    </source>
</evidence>
<evidence type="ECO:0000256" key="3">
    <source>
        <dbReference type="ARBA" id="ARBA00022475"/>
    </source>
</evidence>
<dbReference type="RefSeq" id="XP_013791385.1">
    <property type="nucleotide sequence ID" value="XM_013935931.2"/>
</dbReference>
<dbReference type="InterPro" id="IPR017452">
    <property type="entry name" value="GPCR_Rhodpsn_7TM"/>
</dbReference>
<keyword evidence="8 10" id="KW-0675">Receptor</keyword>
<dbReference type="GeneID" id="106475232"/>
<feature type="transmembrane region" description="Helical" evidence="11">
    <location>
        <begin position="57"/>
        <end position="81"/>
    </location>
</feature>
<name>A0ABM1BZ23_LIMPO</name>
<gene>
    <name evidence="14" type="primary">LOC106475232</name>
</gene>
<keyword evidence="4 10" id="KW-0812">Transmembrane</keyword>
<dbReference type="PANTHER" id="PTHR24248">
    <property type="entry name" value="ADRENERGIC RECEPTOR-RELATED G-PROTEIN COUPLED RECEPTOR"/>
    <property type="match status" value="1"/>
</dbReference>
<dbReference type="PROSITE" id="PS00237">
    <property type="entry name" value="G_PROTEIN_RECEP_F1_1"/>
    <property type="match status" value="1"/>
</dbReference>
<dbReference type="PRINTS" id="PR00237">
    <property type="entry name" value="GPCRRHODOPSN"/>
</dbReference>
<feature type="transmembrane region" description="Helical" evidence="11">
    <location>
        <begin position="218"/>
        <end position="240"/>
    </location>
</feature>
<dbReference type="CDD" id="cd14967">
    <property type="entry name" value="7tmA_amine_R-like"/>
    <property type="match status" value="1"/>
</dbReference>
<dbReference type="Proteomes" id="UP000694941">
    <property type="component" value="Unplaced"/>
</dbReference>
<feature type="transmembrane region" description="Helical" evidence="11">
    <location>
        <begin position="173"/>
        <end position="198"/>
    </location>
</feature>